<evidence type="ECO:0000259" key="7">
    <source>
        <dbReference type="SMART" id="SM01349"/>
    </source>
</evidence>
<organism evidence="8 9">
    <name type="scientific">Marasmius crinis-equi</name>
    <dbReference type="NCBI Taxonomy" id="585013"/>
    <lineage>
        <taxon>Eukaryota</taxon>
        <taxon>Fungi</taxon>
        <taxon>Dikarya</taxon>
        <taxon>Basidiomycota</taxon>
        <taxon>Agaricomycotina</taxon>
        <taxon>Agaricomycetes</taxon>
        <taxon>Agaricomycetidae</taxon>
        <taxon>Agaricales</taxon>
        <taxon>Marasmiineae</taxon>
        <taxon>Marasmiaceae</taxon>
        <taxon>Marasmius</taxon>
    </lineage>
</organism>
<feature type="region of interest" description="Disordered" evidence="6">
    <location>
        <begin position="794"/>
        <end position="814"/>
    </location>
</feature>
<reference evidence="8 9" key="1">
    <citation type="submission" date="2024-02" db="EMBL/GenBank/DDBJ databases">
        <title>A draft genome for the cacao thread blight pathogen Marasmius crinis-equi.</title>
        <authorList>
            <person name="Cohen S.P."/>
            <person name="Baruah I.K."/>
            <person name="Amoako-Attah I."/>
            <person name="Bukari Y."/>
            <person name="Meinhardt L.W."/>
            <person name="Bailey B.A."/>
        </authorList>
    </citation>
    <scope>NUCLEOTIDE SEQUENCE [LARGE SCALE GENOMIC DNA]</scope>
    <source>
        <strain evidence="8 9">GH-76</strain>
    </source>
</reference>
<evidence type="ECO:0000256" key="1">
    <source>
        <dbReference type="ARBA" id="ARBA00004186"/>
    </source>
</evidence>
<gene>
    <name evidence="8" type="ORF">V5O48_004443</name>
</gene>
<dbReference type="Gene3D" id="1.25.10.10">
    <property type="entry name" value="Leucine-rich Repeat Variant"/>
    <property type="match status" value="1"/>
</dbReference>
<keyword evidence="4" id="KW-0493">Microtubule</keyword>
<name>A0ABR3FQ25_9AGAR</name>
<evidence type="ECO:0000313" key="9">
    <source>
        <dbReference type="Proteomes" id="UP001465976"/>
    </source>
</evidence>
<feature type="compositionally biased region" description="Basic and acidic residues" evidence="6">
    <location>
        <begin position="616"/>
        <end position="630"/>
    </location>
</feature>
<protein>
    <recommendedName>
        <fullName evidence="7">TOG domain-containing protein</fullName>
    </recommendedName>
</protein>
<feature type="compositionally biased region" description="Low complexity" evidence="6">
    <location>
        <begin position="361"/>
        <end position="371"/>
    </location>
</feature>
<dbReference type="Pfam" id="PF12348">
    <property type="entry name" value="CLASP_N"/>
    <property type="match status" value="1"/>
</dbReference>
<feature type="region of interest" description="Disordered" evidence="6">
    <location>
        <begin position="231"/>
        <end position="748"/>
    </location>
</feature>
<feature type="compositionally biased region" description="Low complexity" evidence="6">
    <location>
        <begin position="231"/>
        <end position="260"/>
    </location>
</feature>
<feature type="compositionally biased region" description="Polar residues" evidence="6">
    <location>
        <begin position="268"/>
        <end position="277"/>
    </location>
</feature>
<evidence type="ECO:0000313" key="8">
    <source>
        <dbReference type="EMBL" id="KAL0577545.1"/>
    </source>
</evidence>
<dbReference type="InterPro" id="IPR011989">
    <property type="entry name" value="ARM-like"/>
</dbReference>
<dbReference type="SUPFAM" id="SSF48371">
    <property type="entry name" value="ARM repeat"/>
    <property type="match status" value="1"/>
</dbReference>
<evidence type="ECO:0000256" key="5">
    <source>
        <dbReference type="ARBA" id="ARBA00022776"/>
    </source>
</evidence>
<dbReference type="SMART" id="SM01349">
    <property type="entry name" value="TOG"/>
    <property type="match status" value="1"/>
</dbReference>
<dbReference type="InterPro" id="IPR016024">
    <property type="entry name" value="ARM-type_fold"/>
</dbReference>
<comment type="caution">
    <text evidence="8">The sequence shown here is derived from an EMBL/GenBank/DDBJ whole genome shotgun (WGS) entry which is preliminary data.</text>
</comment>
<feature type="compositionally biased region" description="Low complexity" evidence="6">
    <location>
        <begin position="488"/>
        <end position="501"/>
    </location>
</feature>
<feature type="domain" description="TOG" evidence="7">
    <location>
        <begin position="4"/>
        <end position="235"/>
    </location>
</feature>
<sequence>MSSPFSQQLTTLRSKITLPETEESWDKISSAIIALTNLIRNGMPDEIIDALREFARNITSALRSERTRLCGPAMELISGVSSELGMSFEPLLPIYFPVLLNLCARSNKVIVNRARACVFSVIENTQLPAVIPYLLQNIKDKSMTLRLVAAESTVTCLTGFDPAELQKEARSQEIEGIIKATSRDANADVRKAGKQAFNAYKNALPNRVERFVTPLTPTIRKYLEIRPKATAAVPTTTSTSTTHSNKKPSNSQLSSSTSATSKDRHTRTNSASSTRSVQPPARPVSVPPTHPAGSTLTASQRDAVRAAMTGAPTRPPQPAKSQTSTSMGPPVMPIRPALHLSRPPSSTSHHAPPQRLAHSRTASASSSNSNTGMAGAPIRMQHAPVRAERAQHEQKPPVTRQPPPQRFPIAPADDSAGTTRKDKKEEIPKPVPQPTNRLRTRAVSMRNLKVGSSSTGASSNEKECSTATTSRSTAAPGSKLDTAPAAKSSQSTSGTSGQAAGNSRVAGKVANIDAFKPVANPTTTRVRPGLTAPTASSQSKAQPRLVQAKKSVAALNIKGKETQASGSGSSSGAAKPGLQSKKSTVDLRRQREEQQTKSRPRSRTVTATSSSRPPSRKGEPVSRPPSRKETPNPSQPDPEQNEELIARHATQKDSTDENEGELAVGTSPSEELHPAESDPVASPSVGVETQVREDSEAVPHSEDIRAREAAANAENQPPQIQVDEVKSQQEPNTPCNDRSRKLGGNGEAKTPISALVLSIEEGFMFSPVRPLSPPEKYLHMDVHADGGFRFGIPPFNKAPTNEERPALSHLEVNQ</sequence>
<keyword evidence="5" id="KW-0498">Mitosis</keyword>
<comment type="similarity">
    <text evidence="2">Belongs to the CLASP family.</text>
</comment>
<feature type="compositionally biased region" description="Basic and acidic residues" evidence="6">
    <location>
        <begin position="385"/>
        <end position="395"/>
    </location>
</feature>
<feature type="compositionally biased region" description="Low complexity" evidence="6">
    <location>
        <begin position="709"/>
        <end position="720"/>
    </location>
</feature>
<feature type="compositionally biased region" description="Polar residues" evidence="6">
    <location>
        <begin position="450"/>
        <end position="459"/>
    </location>
</feature>
<accession>A0ABR3FQ25</accession>
<keyword evidence="3" id="KW-0132">Cell division</keyword>
<feature type="compositionally biased region" description="Basic and acidic residues" evidence="6">
    <location>
        <begin position="419"/>
        <end position="428"/>
    </location>
</feature>
<dbReference type="PANTHER" id="PTHR21567:SF60">
    <property type="entry name" value="CLASP N-TERMINAL DOMAIN-CONTAINING PROTEIN"/>
    <property type="match status" value="1"/>
</dbReference>
<feature type="compositionally biased region" description="Basic and acidic residues" evidence="6">
    <location>
        <begin position="583"/>
        <end position="596"/>
    </location>
</feature>
<evidence type="ECO:0000256" key="4">
    <source>
        <dbReference type="ARBA" id="ARBA00022701"/>
    </source>
</evidence>
<proteinExistence type="inferred from homology"/>
<feature type="compositionally biased region" description="Basic and acidic residues" evidence="6">
    <location>
        <begin position="644"/>
        <end position="655"/>
    </location>
</feature>
<feature type="compositionally biased region" description="Low complexity" evidence="6">
    <location>
        <begin position="603"/>
        <end position="613"/>
    </location>
</feature>
<feature type="compositionally biased region" description="Basic and acidic residues" evidence="6">
    <location>
        <begin position="690"/>
        <end position="708"/>
    </location>
</feature>
<dbReference type="Proteomes" id="UP001465976">
    <property type="component" value="Unassembled WGS sequence"/>
</dbReference>
<dbReference type="InterPro" id="IPR024395">
    <property type="entry name" value="CLASP_N_dom"/>
</dbReference>
<dbReference type="InterPro" id="IPR034085">
    <property type="entry name" value="TOG"/>
</dbReference>
<evidence type="ECO:0000256" key="3">
    <source>
        <dbReference type="ARBA" id="ARBA00022618"/>
    </source>
</evidence>
<keyword evidence="9" id="KW-1185">Reference proteome</keyword>
<feature type="compositionally biased region" description="Pro residues" evidence="6">
    <location>
        <begin position="280"/>
        <end position="290"/>
    </location>
</feature>
<comment type="subcellular location">
    <subcellularLocation>
        <location evidence="1">Cytoplasm</location>
        <location evidence="1">Cytoskeleton</location>
        <location evidence="1">Spindle</location>
    </subcellularLocation>
</comment>
<dbReference type="PANTHER" id="PTHR21567">
    <property type="entry name" value="CLASP"/>
    <property type="match status" value="1"/>
</dbReference>
<keyword evidence="5" id="KW-0131">Cell cycle</keyword>
<feature type="compositionally biased region" description="Low complexity" evidence="6">
    <location>
        <begin position="564"/>
        <end position="574"/>
    </location>
</feature>
<evidence type="ECO:0000256" key="6">
    <source>
        <dbReference type="SAM" id="MobiDB-lite"/>
    </source>
</evidence>
<evidence type="ECO:0000256" key="2">
    <source>
        <dbReference type="ARBA" id="ARBA00009549"/>
    </source>
</evidence>
<feature type="compositionally biased region" description="Low complexity" evidence="6">
    <location>
        <begin position="465"/>
        <end position="475"/>
    </location>
</feature>
<dbReference type="EMBL" id="JBAHYK010000150">
    <property type="protein sequence ID" value="KAL0577545.1"/>
    <property type="molecule type" value="Genomic_DNA"/>
</dbReference>